<dbReference type="InterPro" id="IPR036397">
    <property type="entry name" value="RNaseH_sf"/>
</dbReference>
<reference evidence="4" key="1">
    <citation type="journal article" date="2019" name="Int. J. Syst. Evol. Microbiol.">
        <title>The Global Catalogue of Microorganisms (GCM) 10K type strain sequencing project: providing services to taxonomists for standard genome sequencing and annotation.</title>
        <authorList>
            <consortium name="The Broad Institute Genomics Platform"/>
            <consortium name="The Broad Institute Genome Sequencing Center for Infectious Disease"/>
            <person name="Wu L."/>
            <person name="Ma J."/>
        </authorList>
    </citation>
    <scope>NUCLEOTIDE SEQUENCE [LARGE SCALE GENOMIC DNA]</scope>
    <source>
        <strain evidence="4">JCM 17924</strain>
    </source>
</reference>
<proteinExistence type="predicted"/>
<keyword evidence="4" id="KW-1185">Reference proteome</keyword>
<organism evidence="3 4">
    <name type="scientific">Hymenobacter koreensis</name>
    <dbReference type="NCBI Taxonomy" id="1084523"/>
    <lineage>
        <taxon>Bacteria</taxon>
        <taxon>Pseudomonadati</taxon>
        <taxon>Bacteroidota</taxon>
        <taxon>Cytophagia</taxon>
        <taxon>Cytophagales</taxon>
        <taxon>Hymenobacteraceae</taxon>
        <taxon>Hymenobacter</taxon>
    </lineage>
</organism>
<dbReference type="SMART" id="SM00479">
    <property type="entry name" value="EXOIII"/>
    <property type="match status" value="1"/>
</dbReference>
<evidence type="ECO:0000256" key="1">
    <source>
        <dbReference type="SAM" id="Phobius"/>
    </source>
</evidence>
<keyword evidence="1" id="KW-0812">Transmembrane</keyword>
<dbReference type="Gene3D" id="3.30.420.10">
    <property type="entry name" value="Ribonuclease H-like superfamily/Ribonuclease H"/>
    <property type="match status" value="1"/>
</dbReference>
<feature type="domain" description="Exonuclease" evidence="2">
    <location>
        <begin position="5"/>
        <end position="192"/>
    </location>
</feature>
<keyword evidence="1" id="KW-1133">Transmembrane helix</keyword>
<comment type="caution">
    <text evidence="3">The sequence shown here is derived from an EMBL/GenBank/DDBJ whole genome shotgun (WGS) entry which is preliminary data.</text>
</comment>
<gene>
    <name evidence="3" type="ORF">GCM10023186_12440</name>
</gene>
<sequence length="236" mass="26269">MAREYLLFIDTETTGLPARWNRPYSDEHAWPCVAQLAWLVYTAEGQLVKTDQDYLQIPEGSMPASAIVIHGLTPAFLRENGQEPAVVLGRLLADLATFRPRVVGHFLQLDFHVLGAAFARAAMPNPLPELPQFCTMRPPWPALLQEGPARYLRLDELHELLFAEPVAGFHDAFGDATATARCFFELQRRRVLTPAMLAEHPRLSEPAGPAGSRRWFGTVLAVGGLLSSFLYWLAHG</sequence>
<keyword evidence="1" id="KW-0472">Membrane</keyword>
<dbReference type="RefSeq" id="WP_345222342.1">
    <property type="nucleotide sequence ID" value="NZ_BAABHA010000002.1"/>
</dbReference>
<protein>
    <recommendedName>
        <fullName evidence="2">Exonuclease domain-containing protein</fullName>
    </recommendedName>
</protein>
<dbReference type="InterPro" id="IPR013520">
    <property type="entry name" value="Ribonucl_H"/>
</dbReference>
<evidence type="ECO:0000259" key="2">
    <source>
        <dbReference type="SMART" id="SM00479"/>
    </source>
</evidence>
<dbReference type="Proteomes" id="UP001500454">
    <property type="component" value="Unassembled WGS sequence"/>
</dbReference>
<dbReference type="CDD" id="cd06127">
    <property type="entry name" value="DEDDh"/>
    <property type="match status" value="1"/>
</dbReference>
<evidence type="ECO:0000313" key="3">
    <source>
        <dbReference type="EMBL" id="GAA4377418.1"/>
    </source>
</evidence>
<dbReference type="SUPFAM" id="SSF53098">
    <property type="entry name" value="Ribonuclease H-like"/>
    <property type="match status" value="1"/>
</dbReference>
<dbReference type="EMBL" id="BAABHA010000002">
    <property type="protein sequence ID" value="GAA4377418.1"/>
    <property type="molecule type" value="Genomic_DNA"/>
</dbReference>
<evidence type="ECO:0000313" key="4">
    <source>
        <dbReference type="Proteomes" id="UP001500454"/>
    </source>
</evidence>
<dbReference type="InterPro" id="IPR012337">
    <property type="entry name" value="RNaseH-like_sf"/>
</dbReference>
<dbReference type="Pfam" id="PF00929">
    <property type="entry name" value="RNase_T"/>
    <property type="match status" value="1"/>
</dbReference>
<feature type="transmembrane region" description="Helical" evidence="1">
    <location>
        <begin position="215"/>
        <end position="234"/>
    </location>
</feature>
<name>A0ABP8IWL7_9BACT</name>
<accession>A0ABP8IWL7</accession>